<dbReference type="AlphaFoldDB" id="A0A2P2Q317"/>
<keyword evidence="1" id="KW-0812">Transmembrane</keyword>
<keyword evidence="1" id="KW-0472">Membrane</keyword>
<protein>
    <submittedName>
        <fullName evidence="2">Uncharacterized protein</fullName>
    </submittedName>
</protein>
<evidence type="ECO:0000313" key="2">
    <source>
        <dbReference type="EMBL" id="MBX61355.1"/>
    </source>
</evidence>
<sequence>MEYVFLFHLVFSFFFFNVHIKLNRMSHHPQRMLQHFMELFLTFLHILTLLQF</sequence>
<dbReference type="EMBL" id="GGEC01080871">
    <property type="protein sequence ID" value="MBX61355.1"/>
    <property type="molecule type" value="Transcribed_RNA"/>
</dbReference>
<reference evidence="2" key="1">
    <citation type="submission" date="2018-02" db="EMBL/GenBank/DDBJ databases">
        <title>Rhizophora mucronata_Transcriptome.</title>
        <authorList>
            <person name="Meera S.P."/>
            <person name="Sreeshan A."/>
            <person name="Augustine A."/>
        </authorList>
    </citation>
    <scope>NUCLEOTIDE SEQUENCE</scope>
    <source>
        <tissue evidence="2">Leaf</tissue>
    </source>
</reference>
<name>A0A2P2Q317_RHIMU</name>
<evidence type="ECO:0000256" key="1">
    <source>
        <dbReference type="SAM" id="Phobius"/>
    </source>
</evidence>
<proteinExistence type="predicted"/>
<organism evidence="2">
    <name type="scientific">Rhizophora mucronata</name>
    <name type="common">Asiatic mangrove</name>
    <dbReference type="NCBI Taxonomy" id="61149"/>
    <lineage>
        <taxon>Eukaryota</taxon>
        <taxon>Viridiplantae</taxon>
        <taxon>Streptophyta</taxon>
        <taxon>Embryophyta</taxon>
        <taxon>Tracheophyta</taxon>
        <taxon>Spermatophyta</taxon>
        <taxon>Magnoliopsida</taxon>
        <taxon>eudicotyledons</taxon>
        <taxon>Gunneridae</taxon>
        <taxon>Pentapetalae</taxon>
        <taxon>rosids</taxon>
        <taxon>fabids</taxon>
        <taxon>Malpighiales</taxon>
        <taxon>Rhizophoraceae</taxon>
        <taxon>Rhizophora</taxon>
    </lineage>
</organism>
<accession>A0A2P2Q317</accession>
<feature type="transmembrane region" description="Helical" evidence="1">
    <location>
        <begin position="6"/>
        <end position="23"/>
    </location>
</feature>
<keyword evidence="1" id="KW-1133">Transmembrane helix</keyword>